<proteinExistence type="predicted"/>
<sequence>MIPPRPSPCLLPHVSWLLVALIPGLLMLATFGLERVEAGLREQTISAAEVADFLSQAEASDVDALVRDGLDTAISDQNRRRVEREVAAAPVRAQAAPGLPTTASFPHSLNNGFQQTRHANSV</sequence>
<dbReference type="PATRIC" id="fig|1807.14.peg.1398"/>
<protein>
    <submittedName>
        <fullName evidence="3">Uncharacterized protein</fullName>
    </submittedName>
</protein>
<keyword evidence="2" id="KW-1133">Transmembrane helix</keyword>
<evidence type="ECO:0000313" key="3">
    <source>
        <dbReference type="EMBL" id="KMO79586.1"/>
    </source>
</evidence>
<evidence type="ECO:0000256" key="2">
    <source>
        <dbReference type="SAM" id="Phobius"/>
    </source>
</evidence>
<name>A0A0J6Z4S1_9MYCO</name>
<accession>A0A0J6Z4S1</accession>
<organism evidence="3 4">
    <name type="scientific">Mycolicibacterium obuense</name>
    <dbReference type="NCBI Taxonomy" id="1807"/>
    <lineage>
        <taxon>Bacteria</taxon>
        <taxon>Bacillati</taxon>
        <taxon>Actinomycetota</taxon>
        <taxon>Actinomycetes</taxon>
        <taxon>Mycobacteriales</taxon>
        <taxon>Mycobacteriaceae</taxon>
        <taxon>Mycolicibacterium</taxon>
    </lineage>
</organism>
<gene>
    <name evidence="3" type="ORF">MOBUDSM44075_01389</name>
</gene>
<dbReference type="Proteomes" id="UP000036313">
    <property type="component" value="Unassembled WGS sequence"/>
</dbReference>
<reference evidence="3 4" key="1">
    <citation type="journal article" date="2015" name="Genome Biol. Evol.">
        <title>Characterization of Three Mycobacterium spp. with Potential Use in Bioremediation by Genome Sequencing and Comparative Genomics.</title>
        <authorList>
            <person name="Das S."/>
            <person name="Pettersson B.M."/>
            <person name="Behra P.R."/>
            <person name="Ramesh M."/>
            <person name="Dasgupta S."/>
            <person name="Bhattacharya A."/>
            <person name="Kirsebom L.A."/>
        </authorList>
    </citation>
    <scope>NUCLEOTIDE SEQUENCE [LARGE SCALE GENOMIC DNA]</scope>
    <source>
        <strain evidence="3 4">DSM 44075</strain>
    </source>
</reference>
<dbReference type="EMBL" id="JYNU01000007">
    <property type="protein sequence ID" value="KMO79586.1"/>
    <property type="molecule type" value="Genomic_DNA"/>
</dbReference>
<evidence type="ECO:0000256" key="1">
    <source>
        <dbReference type="SAM" id="MobiDB-lite"/>
    </source>
</evidence>
<feature type="compositionally biased region" description="Low complexity" evidence="1">
    <location>
        <begin position="87"/>
        <end position="97"/>
    </location>
</feature>
<feature type="transmembrane region" description="Helical" evidence="2">
    <location>
        <begin position="14"/>
        <end position="33"/>
    </location>
</feature>
<feature type="region of interest" description="Disordered" evidence="1">
    <location>
        <begin position="85"/>
        <end position="122"/>
    </location>
</feature>
<feature type="compositionally biased region" description="Polar residues" evidence="1">
    <location>
        <begin position="101"/>
        <end position="122"/>
    </location>
</feature>
<keyword evidence="2" id="KW-0812">Transmembrane</keyword>
<keyword evidence="2" id="KW-0472">Membrane</keyword>
<evidence type="ECO:0000313" key="4">
    <source>
        <dbReference type="Proteomes" id="UP000036313"/>
    </source>
</evidence>
<dbReference type="AlphaFoldDB" id="A0A0J6Z4S1"/>
<comment type="caution">
    <text evidence="3">The sequence shown here is derived from an EMBL/GenBank/DDBJ whole genome shotgun (WGS) entry which is preliminary data.</text>
</comment>